<keyword evidence="9 16" id="KW-0418">Kinase</keyword>
<evidence type="ECO:0000256" key="11">
    <source>
        <dbReference type="ARBA" id="ARBA00022989"/>
    </source>
</evidence>
<keyword evidence="12" id="KW-0902">Two-component regulatory system</keyword>
<name>A0ABS2QES2_9BACI</name>
<dbReference type="RefSeq" id="WP_204539405.1">
    <property type="nucleotide sequence ID" value="NZ_JAFBFI010000003.1"/>
</dbReference>
<dbReference type="Pfam" id="PF00512">
    <property type="entry name" value="HisKA"/>
    <property type="match status" value="1"/>
</dbReference>
<dbReference type="Gene3D" id="1.10.1760.20">
    <property type="match status" value="1"/>
</dbReference>
<dbReference type="InterPro" id="IPR003661">
    <property type="entry name" value="HisK_dim/P_dom"/>
</dbReference>
<keyword evidence="11 14" id="KW-1133">Transmembrane helix</keyword>
<feature type="transmembrane region" description="Helical" evidence="14">
    <location>
        <begin position="36"/>
        <end position="53"/>
    </location>
</feature>
<evidence type="ECO:0000313" key="16">
    <source>
        <dbReference type="EMBL" id="MBM7691587.1"/>
    </source>
</evidence>
<keyword evidence="6 16" id="KW-0808">Transferase</keyword>
<dbReference type="Pfam" id="PF07694">
    <property type="entry name" value="5TM-5TMR_LYT"/>
    <property type="match status" value="1"/>
</dbReference>
<evidence type="ECO:0000256" key="13">
    <source>
        <dbReference type="ARBA" id="ARBA00023136"/>
    </source>
</evidence>
<dbReference type="InterPro" id="IPR011620">
    <property type="entry name" value="Sig_transdc_His_kinase_LytS_TM"/>
</dbReference>
<dbReference type="SUPFAM" id="SSF47384">
    <property type="entry name" value="Homodimeric domain of signal transducing histidine kinase"/>
    <property type="match status" value="1"/>
</dbReference>
<keyword evidence="17" id="KW-1185">Reference proteome</keyword>
<comment type="subcellular location">
    <subcellularLocation>
        <location evidence="2">Cell membrane</location>
        <topology evidence="2">Multi-pass membrane protein</topology>
    </subcellularLocation>
</comment>
<dbReference type="Gene3D" id="1.10.287.130">
    <property type="match status" value="1"/>
</dbReference>
<dbReference type="Proteomes" id="UP000823486">
    <property type="component" value="Unassembled WGS sequence"/>
</dbReference>
<dbReference type="CDD" id="cd00082">
    <property type="entry name" value="HisKA"/>
    <property type="match status" value="1"/>
</dbReference>
<dbReference type="InterPro" id="IPR005467">
    <property type="entry name" value="His_kinase_dom"/>
</dbReference>
<evidence type="ECO:0000256" key="10">
    <source>
        <dbReference type="ARBA" id="ARBA00022840"/>
    </source>
</evidence>
<comment type="catalytic activity">
    <reaction evidence="1">
        <text>ATP + protein L-histidine = ADP + protein N-phospho-L-histidine.</text>
        <dbReference type="EC" id="2.7.13.3"/>
    </reaction>
</comment>
<feature type="transmembrane region" description="Helical" evidence="14">
    <location>
        <begin position="65"/>
        <end position="87"/>
    </location>
</feature>
<dbReference type="Gene3D" id="3.30.565.10">
    <property type="entry name" value="Histidine kinase-like ATPase, C-terminal domain"/>
    <property type="match status" value="1"/>
</dbReference>
<dbReference type="InterPro" id="IPR036097">
    <property type="entry name" value="HisK_dim/P_sf"/>
</dbReference>
<evidence type="ECO:0000256" key="6">
    <source>
        <dbReference type="ARBA" id="ARBA00022679"/>
    </source>
</evidence>
<accession>A0ABS2QES2</accession>
<dbReference type="InterPro" id="IPR003594">
    <property type="entry name" value="HATPase_dom"/>
</dbReference>
<evidence type="ECO:0000256" key="12">
    <source>
        <dbReference type="ARBA" id="ARBA00023012"/>
    </source>
</evidence>
<dbReference type="SUPFAM" id="SSF55874">
    <property type="entry name" value="ATPase domain of HSP90 chaperone/DNA topoisomerase II/histidine kinase"/>
    <property type="match status" value="1"/>
</dbReference>
<evidence type="ECO:0000259" key="15">
    <source>
        <dbReference type="PROSITE" id="PS50109"/>
    </source>
</evidence>
<keyword evidence="10" id="KW-0067">ATP-binding</keyword>
<evidence type="ECO:0000313" key="17">
    <source>
        <dbReference type="Proteomes" id="UP000823486"/>
    </source>
</evidence>
<dbReference type="PROSITE" id="PS50109">
    <property type="entry name" value="HIS_KIN"/>
    <property type="match status" value="1"/>
</dbReference>
<feature type="transmembrane region" description="Helical" evidence="14">
    <location>
        <begin position="159"/>
        <end position="178"/>
    </location>
</feature>
<gene>
    <name evidence="16" type="ORF">JOC77_000994</name>
</gene>
<dbReference type="EMBL" id="JAFBFI010000003">
    <property type="protein sequence ID" value="MBM7691587.1"/>
    <property type="molecule type" value="Genomic_DNA"/>
</dbReference>
<evidence type="ECO:0000256" key="9">
    <source>
        <dbReference type="ARBA" id="ARBA00022777"/>
    </source>
</evidence>
<dbReference type="InterPro" id="IPR036890">
    <property type="entry name" value="HATPase_C_sf"/>
</dbReference>
<evidence type="ECO:0000256" key="3">
    <source>
        <dbReference type="ARBA" id="ARBA00012438"/>
    </source>
</evidence>
<dbReference type="SMART" id="SM00387">
    <property type="entry name" value="HATPase_c"/>
    <property type="match status" value="1"/>
</dbReference>
<dbReference type="PANTHER" id="PTHR43065:SF46">
    <property type="entry name" value="C4-DICARBOXYLATE TRANSPORT SENSOR PROTEIN DCTB"/>
    <property type="match status" value="1"/>
</dbReference>
<dbReference type="SMART" id="SM00388">
    <property type="entry name" value="HisKA"/>
    <property type="match status" value="1"/>
</dbReference>
<dbReference type="PRINTS" id="PR00344">
    <property type="entry name" value="BCTRLSENSOR"/>
</dbReference>
<organism evidence="16 17">
    <name type="scientific">Peribacillus deserti</name>
    <dbReference type="NCBI Taxonomy" id="673318"/>
    <lineage>
        <taxon>Bacteria</taxon>
        <taxon>Bacillati</taxon>
        <taxon>Bacillota</taxon>
        <taxon>Bacilli</taxon>
        <taxon>Bacillales</taxon>
        <taxon>Bacillaceae</taxon>
        <taxon>Peribacillus</taxon>
    </lineage>
</organism>
<feature type="transmembrane region" description="Helical" evidence="14">
    <location>
        <begin position="129"/>
        <end position="147"/>
    </location>
</feature>
<evidence type="ECO:0000256" key="8">
    <source>
        <dbReference type="ARBA" id="ARBA00022741"/>
    </source>
</evidence>
<feature type="transmembrane region" description="Helical" evidence="14">
    <location>
        <begin position="99"/>
        <end position="117"/>
    </location>
</feature>
<protein>
    <recommendedName>
        <fullName evidence="3">histidine kinase</fullName>
        <ecNumber evidence="3">2.7.13.3</ecNumber>
    </recommendedName>
</protein>
<keyword evidence="7 14" id="KW-0812">Transmembrane</keyword>
<dbReference type="Pfam" id="PF02518">
    <property type="entry name" value="HATPase_c"/>
    <property type="match status" value="1"/>
</dbReference>
<evidence type="ECO:0000256" key="14">
    <source>
        <dbReference type="SAM" id="Phobius"/>
    </source>
</evidence>
<feature type="domain" description="Histidine kinase" evidence="15">
    <location>
        <begin position="206"/>
        <end position="413"/>
    </location>
</feature>
<sequence length="417" mass="47061">MDLVKDLFFNLSLIILLMFIFNLWAERYNKGPRPRVLCVIGLFLSVLVCLCFSSPQYGVMVDLRLIPIIIGGLYFGYGPLLTIWSLLLRMLFYGLDSGFWMVLLLYISLGIFLRLAHPWFLKQSSKKRLSVSLITAAIICILIFGSLLFSDHSITELKVVVVTIFIQCIGICMMSYLLEEMKQNEFFREQMLKAQKIELASHMSAAISHEVRNPLTAVQGFLQLASEDPNLQKTTKGYIDIALTELNAAEHVIKNYLTFAEPSMHSVEKFHASDELHQIIKTLQPLANMNSVVVNIEDSDLCVIFGDRSRFRQCFLNIMKNCIEAMPNGGTLTIHTYLKNHEVKISVCDTGIGMSADQVKRLGEPYYSTKGKKGTGLGLMVSFSIIREFKGTVKINSKIGKGTEFLVTFPAYLHVHS</sequence>
<dbReference type="EC" id="2.7.13.3" evidence="3"/>
<keyword evidence="8" id="KW-0547">Nucleotide-binding</keyword>
<keyword evidence="4" id="KW-1003">Cell membrane</keyword>
<evidence type="ECO:0000256" key="2">
    <source>
        <dbReference type="ARBA" id="ARBA00004651"/>
    </source>
</evidence>
<feature type="transmembrane region" description="Helical" evidence="14">
    <location>
        <begin position="7"/>
        <end position="24"/>
    </location>
</feature>
<evidence type="ECO:0000256" key="1">
    <source>
        <dbReference type="ARBA" id="ARBA00000085"/>
    </source>
</evidence>
<keyword evidence="5" id="KW-0597">Phosphoprotein</keyword>
<evidence type="ECO:0000256" key="7">
    <source>
        <dbReference type="ARBA" id="ARBA00022692"/>
    </source>
</evidence>
<evidence type="ECO:0000256" key="5">
    <source>
        <dbReference type="ARBA" id="ARBA00022553"/>
    </source>
</evidence>
<evidence type="ECO:0000256" key="4">
    <source>
        <dbReference type="ARBA" id="ARBA00022475"/>
    </source>
</evidence>
<dbReference type="GO" id="GO:0004673">
    <property type="term" value="F:protein histidine kinase activity"/>
    <property type="evidence" value="ECO:0007669"/>
    <property type="project" value="UniProtKB-EC"/>
</dbReference>
<reference evidence="16 17" key="1">
    <citation type="submission" date="2021-01" db="EMBL/GenBank/DDBJ databases">
        <title>Genomic Encyclopedia of Type Strains, Phase IV (KMG-IV): sequencing the most valuable type-strain genomes for metagenomic binning, comparative biology and taxonomic classification.</title>
        <authorList>
            <person name="Goeker M."/>
        </authorList>
    </citation>
    <scope>NUCLEOTIDE SEQUENCE [LARGE SCALE GENOMIC DNA]</scope>
    <source>
        <strain evidence="16 17">DSM 105482</strain>
    </source>
</reference>
<dbReference type="PANTHER" id="PTHR43065">
    <property type="entry name" value="SENSOR HISTIDINE KINASE"/>
    <property type="match status" value="1"/>
</dbReference>
<proteinExistence type="predicted"/>
<comment type="caution">
    <text evidence="16">The sequence shown here is derived from an EMBL/GenBank/DDBJ whole genome shotgun (WGS) entry which is preliminary data.</text>
</comment>
<keyword evidence="13 14" id="KW-0472">Membrane</keyword>
<dbReference type="InterPro" id="IPR004358">
    <property type="entry name" value="Sig_transdc_His_kin-like_C"/>
</dbReference>